<dbReference type="KEGG" id="kpin:30170684"/>
<reference evidence="3" key="4">
    <citation type="submission" date="2024-02" db="EMBL/GenBank/DDBJ databases">
        <title>Comparative genomics of Cryptococcus and Kwoniella reveals pathogenesis evolution and contrasting modes of karyotype evolution via chromosome fusion or intercentromeric recombination.</title>
        <authorList>
            <person name="Coelho M.A."/>
            <person name="David-Palma M."/>
            <person name="Shea T."/>
            <person name="Bowers K."/>
            <person name="McGinley-Smith S."/>
            <person name="Mohammad A.W."/>
            <person name="Gnirke A."/>
            <person name="Yurkov A.M."/>
            <person name="Nowrousian M."/>
            <person name="Sun S."/>
            <person name="Cuomo C.A."/>
            <person name="Heitman J."/>
        </authorList>
    </citation>
    <scope>NUCLEOTIDE SEQUENCE</scope>
    <source>
        <strain evidence="3">CBS 10737</strain>
    </source>
</reference>
<reference evidence="3" key="2">
    <citation type="submission" date="2013-07" db="EMBL/GenBank/DDBJ databases">
        <authorList>
            <consortium name="The Broad Institute Genome Sequencing Platform"/>
            <person name="Cuomo C."/>
            <person name="Litvintseva A."/>
            <person name="Chen Y."/>
            <person name="Heitman J."/>
            <person name="Sun S."/>
            <person name="Springer D."/>
            <person name="Dromer F."/>
            <person name="Young S.K."/>
            <person name="Zeng Q."/>
            <person name="Gargeya S."/>
            <person name="Fitzgerald M."/>
            <person name="Abouelleil A."/>
            <person name="Alvarado L."/>
            <person name="Berlin A.M."/>
            <person name="Chapman S.B."/>
            <person name="Dewar J."/>
            <person name="Goldberg J."/>
            <person name="Griggs A."/>
            <person name="Gujja S."/>
            <person name="Hansen M."/>
            <person name="Howarth C."/>
            <person name="Imamovic A."/>
            <person name="Larimer J."/>
            <person name="McCowan C."/>
            <person name="Murphy C."/>
            <person name="Pearson M."/>
            <person name="Priest M."/>
            <person name="Roberts A."/>
            <person name="Saif S."/>
            <person name="Shea T."/>
            <person name="Sykes S."/>
            <person name="Wortman J."/>
            <person name="Nusbaum C."/>
            <person name="Birren B."/>
        </authorList>
    </citation>
    <scope>NUCLEOTIDE SEQUENCE</scope>
    <source>
        <strain evidence="3">CBS 10737</strain>
    </source>
</reference>
<dbReference type="Proteomes" id="UP000094020">
    <property type="component" value="Chromosome 6"/>
</dbReference>
<evidence type="ECO:0000256" key="1">
    <source>
        <dbReference type="SAM" id="MobiDB-lite"/>
    </source>
</evidence>
<keyword evidence="4" id="KW-1185">Reference proteome</keyword>
<accession>A0A1B9I7S6</accession>
<sequence length="213" mass="24840">MSSTTLVSNHSEYQFDNDNHYDFIEFTTPIGSKGWKSTSNEIWGFYDISGFRISKGINNKIYIKNYQSVNPKTKKQKISNKDIKISLKDGSINFTHPEYPFNKSFIFISKDGNFLTLCEYGVTSEKTDNILRFTGSPINFLLNKVIPYQNIKNKVKFEPKTLWNLVGQNKSLDRQSSHDDKQPLRGSSGRREIPYYNQRKSWGWEDHNKPRNC</sequence>
<dbReference type="EMBL" id="KV700115">
    <property type="protein sequence ID" value="OCF51600.1"/>
    <property type="molecule type" value="Genomic_DNA"/>
</dbReference>
<dbReference type="GeneID" id="30170684"/>
<reference evidence="2" key="3">
    <citation type="submission" date="2016-07" db="EMBL/GenBank/DDBJ databases">
        <title>Evolution of pathogenesis and genome organization in the Tremellales.</title>
        <authorList>
            <person name="Cuomo C."/>
            <person name="Litvintseva A."/>
            <person name="Heitman J."/>
            <person name="Chen Y."/>
            <person name="Sun S."/>
            <person name="Springer D."/>
            <person name="Dromer F."/>
            <person name="Young S."/>
            <person name="Zeng Q."/>
            <person name="Chapman S."/>
            <person name="Gujja S."/>
            <person name="Saif S."/>
            <person name="Birren B."/>
        </authorList>
    </citation>
    <scope>NUCLEOTIDE SEQUENCE</scope>
    <source>
        <strain evidence="2">CBS 10737</strain>
    </source>
</reference>
<protein>
    <submittedName>
        <fullName evidence="2">Uncharacterized protein</fullName>
    </submittedName>
</protein>
<feature type="region of interest" description="Disordered" evidence="1">
    <location>
        <begin position="172"/>
        <end position="193"/>
    </location>
</feature>
<evidence type="ECO:0000313" key="4">
    <source>
        <dbReference type="Proteomes" id="UP000094020"/>
    </source>
</evidence>
<reference evidence="2" key="1">
    <citation type="submission" date="2013-07" db="EMBL/GenBank/DDBJ databases">
        <title>The Genome Sequence of Cryptococcus pinus CBS10737.</title>
        <authorList>
            <consortium name="The Broad Institute Genome Sequencing Platform"/>
            <person name="Cuomo C."/>
            <person name="Litvintseva A."/>
            <person name="Chen Y."/>
            <person name="Heitman J."/>
            <person name="Sun S."/>
            <person name="Springer D."/>
            <person name="Dromer F."/>
            <person name="Young S.K."/>
            <person name="Zeng Q."/>
            <person name="Gargeya S."/>
            <person name="Fitzgerald M."/>
            <person name="Abouelleil A."/>
            <person name="Alvarado L."/>
            <person name="Berlin A.M."/>
            <person name="Chapman S.B."/>
            <person name="Dewar J."/>
            <person name="Goldberg J."/>
            <person name="Griggs A."/>
            <person name="Gujja S."/>
            <person name="Hansen M."/>
            <person name="Howarth C."/>
            <person name="Imamovic A."/>
            <person name="Larimer J."/>
            <person name="McCowan C."/>
            <person name="Murphy C."/>
            <person name="Pearson M."/>
            <person name="Priest M."/>
            <person name="Roberts A."/>
            <person name="Saif S."/>
            <person name="Shea T."/>
            <person name="Sykes S."/>
            <person name="Wortman J."/>
            <person name="Nusbaum C."/>
            <person name="Birren B."/>
        </authorList>
    </citation>
    <scope>NUCLEOTIDE SEQUENCE [LARGE SCALE GENOMIC DNA]</scope>
    <source>
        <strain evidence="2">CBS 10737</strain>
    </source>
</reference>
<evidence type="ECO:0000313" key="2">
    <source>
        <dbReference type="EMBL" id="OCF51600.1"/>
    </source>
</evidence>
<dbReference type="EMBL" id="CP144524">
    <property type="protein sequence ID" value="WWC70824.1"/>
    <property type="molecule type" value="Genomic_DNA"/>
</dbReference>
<proteinExistence type="predicted"/>
<name>A0A1B9I7S6_9TREE</name>
<organism evidence="2">
    <name type="scientific">Kwoniella pini CBS 10737</name>
    <dbReference type="NCBI Taxonomy" id="1296096"/>
    <lineage>
        <taxon>Eukaryota</taxon>
        <taxon>Fungi</taxon>
        <taxon>Dikarya</taxon>
        <taxon>Basidiomycota</taxon>
        <taxon>Agaricomycotina</taxon>
        <taxon>Tremellomycetes</taxon>
        <taxon>Tremellales</taxon>
        <taxon>Cryptococcaceae</taxon>
        <taxon>Kwoniella</taxon>
    </lineage>
</organism>
<evidence type="ECO:0000313" key="3">
    <source>
        <dbReference type="EMBL" id="WWC70824.1"/>
    </source>
</evidence>
<dbReference type="AlphaFoldDB" id="A0A1B9I7S6"/>
<gene>
    <name evidence="2" type="ORF">I206_02315</name>
    <name evidence="3" type="ORF">I206_104776</name>
</gene>
<dbReference type="RefSeq" id="XP_019012819.1">
    <property type="nucleotide sequence ID" value="XM_019154079.1"/>
</dbReference>